<dbReference type="EMBL" id="VTVE01000003">
    <property type="protein sequence ID" value="NEX02325.1"/>
    <property type="molecule type" value="Genomic_DNA"/>
</dbReference>
<feature type="transmembrane region" description="Helical" evidence="1">
    <location>
        <begin position="229"/>
        <end position="248"/>
    </location>
</feature>
<feature type="transmembrane region" description="Helical" evidence="1">
    <location>
        <begin position="74"/>
        <end position="91"/>
    </location>
</feature>
<sequence length="343" mass="39806">MDEKYDSDRKLFLDIAKGIGIIMVVWAHAFGPFTNYISSFHMPFFFFISGMLYKGNKTVREYFLVKIKSLLLPFWIYNLLFYPVFFILFYWKKWEYKVCLKEILEIVTTVGKVPFLGATWFLPALFWVSVLVHCLYRTFSKHKISDFLLLPISVIVVVLGFQITFPYRISRTLICSGFYVMGFIYNKYLMCNVNKVVGGIMTMVMLPISAFWSEHFPGSIADNTYDNKISFMIGAIFATFSFIYLSSVSSMIKKNKIVDAICYLGKNSIHIVIWQFLAFRFTIVLQIIFADAPLSSLTAFPVYDTSGIWFVIYLFMGIVVSLVIGKIMDKFFLNKLKKKITCK</sequence>
<dbReference type="PANTHER" id="PTHR37312:SF1">
    <property type="entry name" value="MEMBRANE-BOUND ACYLTRANSFERASE YKRP-RELATED"/>
    <property type="match status" value="1"/>
</dbReference>
<dbReference type="GO" id="GO:0016747">
    <property type="term" value="F:acyltransferase activity, transferring groups other than amino-acyl groups"/>
    <property type="evidence" value="ECO:0007669"/>
    <property type="project" value="InterPro"/>
</dbReference>
<feature type="transmembrane region" description="Helical" evidence="1">
    <location>
        <begin position="115"/>
        <end position="135"/>
    </location>
</feature>
<reference evidence="3 4" key="1">
    <citation type="submission" date="2019-09" db="EMBL/GenBank/DDBJ databases">
        <authorList>
            <person name="Pidcock S.E."/>
            <person name="Huws S.A."/>
        </authorList>
    </citation>
    <scope>NUCLEOTIDE SEQUENCE [LARGE SCALE GENOMIC DNA]</scope>
    <source>
        <strain evidence="3 4">MZ8</strain>
    </source>
</reference>
<dbReference type="AlphaFoldDB" id="A0A6M0LIJ3"/>
<dbReference type="InterPro" id="IPR052734">
    <property type="entry name" value="Nod_factor_acetyltransferase"/>
</dbReference>
<organism evidence="3 4">
    <name type="scientific">Pseudobutyrivibrio xylanivorans</name>
    <dbReference type="NCBI Taxonomy" id="185007"/>
    <lineage>
        <taxon>Bacteria</taxon>
        <taxon>Bacillati</taxon>
        <taxon>Bacillota</taxon>
        <taxon>Clostridia</taxon>
        <taxon>Lachnospirales</taxon>
        <taxon>Lachnospiraceae</taxon>
        <taxon>Pseudobutyrivibrio</taxon>
    </lineage>
</organism>
<feature type="transmembrane region" description="Helical" evidence="1">
    <location>
        <begin position="308"/>
        <end position="328"/>
    </location>
</feature>
<feature type="transmembrane region" description="Helical" evidence="1">
    <location>
        <begin position="36"/>
        <end position="53"/>
    </location>
</feature>
<dbReference type="RefSeq" id="WP_090488777.1">
    <property type="nucleotide sequence ID" value="NZ_VTVE01000003.1"/>
</dbReference>
<keyword evidence="3" id="KW-0012">Acyltransferase</keyword>
<dbReference type="PANTHER" id="PTHR37312">
    <property type="entry name" value="MEMBRANE-BOUND ACYLTRANSFERASE YKRP-RELATED"/>
    <property type="match status" value="1"/>
</dbReference>
<feature type="transmembrane region" description="Helical" evidence="1">
    <location>
        <begin position="171"/>
        <end position="189"/>
    </location>
</feature>
<evidence type="ECO:0000259" key="2">
    <source>
        <dbReference type="Pfam" id="PF01757"/>
    </source>
</evidence>
<feature type="transmembrane region" description="Helical" evidence="1">
    <location>
        <begin position="196"/>
        <end position="213"/>
    </location>
</feature>
<comment type="caution">
    <text evidence="3">The sequence shown here is derived from an EMBL/GenBank/DDBJ whole genome shotgun (WGS) entry which is preliminary data.</text>
</comment>
<dbReference type="InterPro" id="IPR002656">
    <property type="entry name" value="Acyl_transf_3_dom"/>
</dbReference>
<evidence type="ECO:0000256" key="1">
    <source>
        <dbReference type="SAM" id="Phobius"/>
    </source>
</evidence>
<dbReference type="Pfam" id="PF01757">
    <property type="entry name" value="Acyl_transf_3"/>
    <property type="match status" value="1"/>
</dbReference>
<keyword evidence="3" id="KW-0808">Transferase</keyword>
<feature type="domain" description="Acyltransferase 3" evidence="2">
    <location>
        <begin position="12"/>
        <end position="324"/>
    </location>
</feature>
<name>A0A6M0LIJ3_PSEXY</name>
<keyword evidence="1" id="KW-0812">Transmembrane</keyword>
<dbReference type="Proteomes" id="UP000473091">
    <property type="component" value="Unassembled WGS sequence"/>
</dbReference>
<feature type="transmembrane region" description="Helical" evidence="1">
    <location>
        <begin position="269"/>
        <end position="288"/>
    </location>
</feature>
<reference evidence="3 4" key="2">
    <citation type="submission" date="2020-03" db="EMBL/GenBank/DDBJ databases">
        <title>Investigating the evolutionary divergence of the Butyrivibrio group.</title>
        <authorList>
            <person name="Skvortsov T."/>
            <person name="Santos F.G."/>
            <person name="Ting K.S."/>
            <person name="Creevey C.J."/>
        </authorList>
    </citation>
    <scope>NUCLEOTIDE SEQUENCE [LARGE SCALE GENOMIC DNA]</scope>
    <source>
        <strain evidence="3 4">MZ8</strain>
    </source>
</reference>
<proteinExistence type="predicted"/>
<keyword evidence="1" id="KW-1133">Transmembrane helix</keyword>
<keyword evidence="1" id="KW-0472">Membrane</keyword>
<gene>
    <name evidence="3" type="ORF">F0Q01_10595</name>
</gene>
<evidence type="ECO:0000313" key="3">
    <source>
        <dbReference type="EMBL" id="NEX02325.1"/>
    </source>
</evidence>
<evidence type="ECO:0000313" key="4">
    <source>
        <dbReference type="Proteomes" id="UP000473091"/>
    </source>
</evidence>
<protein>
    <submittedName>
        <fullName evidence="3">Acyltransferase family protein</fullName>
    </submittedName>
</protein>
<accession>A0A6M0LIJ3</accession>
<feature type="transmembrane region" description="Helical" evidence="1">
    <location>
        <begin position="147"/>
        <end position="165"/>
    </location>
</feature>